<dbReference type="OrthoDB" id="113128at2"/>
<evidence type="ECO:0000256" key="1">
    <source>
        <dbReference type="SAM" id="MobiDB-lite"/>
    </source>
</evidence>
<keyword evidence="3" id="KW-1185">Reference proteome</keyword>
<dbReference type="AlphaFoldDB" id="A0A4Q0T4D0"/>
<evidence type="ECO:0000313" key="2">
    <source>
        <dbReference type="EMBL" id="RXH57802.1"/>
    </source>
</evidence>
<proteinExistence type="predicted"/>
<protein>
    <submittedName>
        <fullName evidence="2">Uncharacterized protein</fullName>
    </submittedName>
</protein>
<feature type="region of interest" description="Disordered" evidence="1">
    <location>
        <begin position="132"/>
        <end position="264"/>
    </location>
</feature>
<evidence type="ECO:0000313" key="3">
    <source>
        <dbReference type="Proteomes" id="UP000289437"/>
    </source>
</evidence>
<comment type="caution">
    <text evidence="2">The sequence shown here is derived from an EMBL/GenBank/DDBJ whole genome shotgun (WGS) entry which is preliminary data.</text>
</comment>
<gene>
    <name evidence="2" type="ORF">GRAN_1112</name>
</gene>
<reference evidence="2 3" key="1">
    <citation type="submission" date="2018-11" db="EMBL/GenBank/DDBJ databases">
        <authorList>
            <person name="Mardanov A.V."/>
            <person name="Ravin N.V."/>
            <person name="Dedysh S.N."/>
        </authorList>
    </citation>
    <scope>NUCLEOTIDE SEQUENCE [LARGE SCALE GENOMIC DNA]</scope>
    <source>
        <strain evidence="2 3">AF10</strain>
    </source>
</reference>
<organism evidence="2 3">
    <name type="scientific">Granulicella sibirica</name>
    <dbReference type="NCBI Taxonomy" id="2479048"/>
    <lineage>
        <taxon>Bacteria</taxon>
        <taxon>Pseudomonadati</taxon>
        <taxon>Acidobacteriota</taxon>
        <taxon>Terriglobia</taxon>
        <taxon>Terriglobales</taxon>
        <taxon>Acidobacteriaceae</taxon>
        <taxon>Granulicella</taxon>
    </lineage>
</organism>
<dbReference type="Proteomes" id="UP000289437">
    <property type="component" value="Unassembled WGS sequence"/>
</dbReference>
<reference evidence="3" key="2">
    <citation type="submission" date="2019-02" db="EMBL/GenBank/DDBJ databases">
        <title>Granulicella sibirica sp. nov., a psychrotolerant acidobacterium isolated from an organic soil layer in forested tundra, West Siberia.</title>
        <authorList>
            <person name="Oshkin I.Y."/>
            <person name="Kulichevskaya I.S."/>
            <person name="Rijpstra W.I.C."/>
            <person name="Sinninghe Damste J.S."/>
            <person name="Rakitin A.L."/>
            <person name="Ravin N.V."/>
            <person name="Dedysh S.N."/>
        </authorList>
    </citation>
    <scope>NUCLEOTIDE SEQUENCE [LARGE SCALE GENOMIC DNA]</scope>
    <source>
        <strain evidence="3">AF10</strain>
    </source>
</reference>
<sequence>MRRKRWIVGGVLAGLGVLGRGQIHKVARPETVVRAIGVYEWTGDLTKPKGQRFVPVTIFIDGELQDAGVYMARPVPMALTPGNLYELDDAGVEKGLVDVKEARHLQIPAAADIVPYDNTWLGYGSFEAPAAPKPLSTKKPSQKVSVNGKPVTDDDSDRPKFSSHGAQPGTGGSAAPASGSPEDVKIDDGDKKDSNDDVDRPTLRRRPPADPKQAKKDKKARDQSSVTGEKQSLNDDPDRPRMKRSHETDEDELAPLNGLPADMHQMIGVSDPKRREPHPFARAWEDETEHQAILKQMRDLAKAQLVAYGPVPAELLVAAAAAPAPAAAGVAATPAPNAGPALKSQDTSTGAPPVLRRNHVDPNAAAKEQVTAPVVAAPAAPAKTATARTAATKTGTAATPKTAATRRAAAAKAKKAAAAAPDPQYQLVDEDLKGYTLSYGGAATYVYTAHTLGTGAALRYVTIVAQADGVNGLKMAVHSVTDAAHLDRQAWMRFVDVVDVEASNRASLLFELRGQTSRQFALFRVIGGRSDTVFTGGTTQ</sequence>
<accession>A0A4Q0T4D0</accession>
<dbReference type="RefSeq" id="WP_128911913.1">
    <property type="nucleotide sequence ID" value="NZ_RDSM01000001.1"/>
</dbReference>
<feature type="compositionally biased region" description="Basic and acidic residues" evidence="1">
    <location>
        <begin position="182"/>
        <end position="222"/>
    </location>
</feature>
<name>A0A4Q0T4D0_9BACT</name>
<dbReference type="EMBL" id="RDSM01000001">
    <property type="protein sequence ID" value="RXH57802.1"/>
    <property type="molecule type" value="Genomic_DNA"/>
</dbReference>